<comment type="subcellular location">
    <subcellularLocation>
        <location evidence="1">Nucleus</location>
    </subcellularLocation>
</comment>
<feature type="domain" description="NAC" evidence="6">
    <location>
        <begin position="15"/>
        <end position="174"/>
    </location>
</feature>
<name>A0A5D2JUR4_GOSTO</name>
<evidence type="ECO:0000259" key="6">
    <source>
        <dbReference type="PROSITE" id="PS51005"/>
    </source>
</evidence>
<dbReference type="Proteomes" id="UP000322667">
    <property type="component" value="Chromosome D08"/>
</dbReference>
<evidence type="ECO:0000256" key="1">
    <source>
        <dbReference type="ARBA" id="ARBA00004123"/>
    </source>
</evidence>
<dbReference type="GO" id="GO:0003677">
    <property type="term" value="F:DNA binding"/>
    <property type="evidence" value="ECO:0007669"/>
    <property type="project" value="UniProtKB-KW"/>
</dbReference>
<dbReference type="FunFam" id="2.170.150.80:FF:000003">
    <property type="entry name" value="NAC domain-containing protein"/>
    <property type="match status" value="1"/>
</dbReference>
<dbReference type="PROSITE" id="PS51005">
    <property type="entry name" value="NAC"/>
    <property type="match status" value="1"/>
</dbReference>
<evidence type="ECO:0000256" key="5">
    <source>
        <dbReference type="ARBA" id="ARBA00023242"/>
    </source>
</evidence>
<evidence type="ECO:0000256" key="4">
    <source>
        <dbReference type="ARBA" id="ARBA00023163"/>
    </source>
</evidence>
<sequence>MSEEMNLSINGQSQVPPGFRFHPTEEELLHYYLRKKVAYEKIDLDVIREVDLNKLEPWDIQEKCRIGSTPQNDWYFFSHKDKKYPTGTRTNRATAAGFWKATGRDKIIYSSFRRIGLRKTLVFYKGRAPHGQKSDWIMHEYRLDDTNSLDSNASNPIGDSMAEEGWVVCRVFRKKNYQKTLESPKSSSSTSLDSKTQMLCSGNDGVLDQFFLYMGRTCKMENDSLNIPNANTNNHLRMLVANNAGGISNGLHESFMHLPRLESQSLPALPINTPHFDLHRSFKPCFQSIDDMLTEIEPSAAAGFDNTNNESKNGVNDWVTLDRLVASQLNGQVETSKQLSCFTDPNAVFGLCHDDDEDDDDIQLSHINMHRSNQNPQVYSNENDLWSLTKSSSPSSSDPLCHLSV</sequence>
<accession>A0A5D2JUR4</accession>
<dbReference type="GO" id="GO:0005634">
    <property type="term" value="C:nucleus"/>
    <property type="evidence" value="ECO:0007669"/>
    <property type="project" value="UniProtKB-SubCell"/>
</dbReference>
<dbReference type="InterPro" id="IPR036093">
    <property type="entry name" value="NAC_dom_sf"/>
</dbReference>
<keyword evidence="8" id="KW-1185">Reference proteome</keyword>
<evidence type="ECO:0000313" key="8">
    <source>
        <dbReference type="Proteomes" id="UP000322667"/>
    </source>
</evidence>
<dbReference type="GO" id="GO:0006355">
    <property type="term" value="P:regulation of DNA-templated transcription"/>
    <property type="evidence" value="ECO:0007669"/>
    <property type="project" value="InterPro"/>
</dbReference>
<dbReference type="Pfam" id="PF02365">
    <property type="entry name" value="NAM"/>
    <property type="match status" value="1"/>
</dbReference>
<protein>
    <recommendedName>
        <fullName evidence="6">NAC domain-containing protein</fullName>
    </recommendedName>
</protein>
<dbReference type="InterPro" id="IPR003441">
    <property type="entry name" value="NAC-dom"/>
</dbReference>
<evidence type="ECO:0000256" key="3">
    <source>
        <dbReference type="ARBA" id="ARBA00023125"/>
    </source>
</evidence>
<reference evidence="7 8" key="1">
    <citation type="submission" date="2019-07" db="EMBL/GenBank/DDBJ databases">
        <title>WGS assembly of Gossypium tomentosum.</title>
        <authorList>
            <person name="Chen Z.J."/>
            <person name="Sreedasyam A."/>
            <person name="Ando A."/>
            <person name="Song Q."/>
            <person name="De L."/>
            <person name="Hulse-Kemp A."/>
            <person name="Ding M."/>
            <person name="Ye W."/>
            <person name="Kirkbride R."/>
            <person name="Jenkins J."/>
            <person name="Plott C."/>
            <person name="Lovell J."/>
            <person name="Lin Y.-M."/>
            <person name="Vaughn R."/>
            <person name="Liu B."/>
            <person name="Li W."/>
            <person name="Simpson S."/>
            <person name="Scheffler B."/>
            <person name="Saski C."/>
            <person name="Grover C."/>
            <person name="Hu G."/>
            <person name="Conover J."/>
            <person name="Carlson J."/>
            <person name="Shu S."/>
            <person name="Boston L."/>
            <person name="Williams M."/>
            <person name="Peterson D."/>
            <person name="Mcgee K."/>
            <person name="Jones D."/>
            <person name="Wendel J."/>
            <person name="Stelly D."/>
            <person name="Grimwood J."/>
            <person name="Schmutz J."/>
        </authorList>
    </citation>
    <scope>NUCLEOTIDE SEQUENCE [LARGE SCALE GENOMIC DNA]</scope>
    <source>
        <strain evidence="7">7179.01</strain>
    </source>
</reference>
<keyword evidence="2" id="KW-0805">Transcription regulation</keyword>
<keyword evidence="5" id="KW-0539">Nucleus</keyword>
<dbReference type="SUPFAM" id="SSF101941">
    <property type="entry name" value="NAC domain"/>
    <property type="match status" value="1"/>
</dbReference>
<dbReference type="PANTHER" id="PTHR31744:SF221">
    <property type="entry name" value="NAC DOMAIN-CONTAINING PROTEIN 43-LIKE"/>
    <property type="match status" value="1"/>
</dbReference>
<dbReference type="AlphaFoldDB" id="A0A5D2JUR4"/>
<keyword evidence="4" id="KW-0804">Transcription</keyword>
<organism evidence="7 8">
    <name type="scientific">Gossypium tomentosum</name>
    <name type="common">Hawaiian cotton</name>
    <name type="synonym">Gossypium sandvicense</name>
    <dbReference type="NCBI Taxonomy" id="34277"/>
    <lineage>
        <taxon>Eukaryota</taxon>
        <taxon>Viridiplantae</taxon>
        <taxon>Streptophyta</taxon>
        <taxon>Embryophyta</taxon>
        <taxon>Tracheophyta</taxon>
        <taxon>Spermatophyta</taxon>
        <taxon>Magnoliopsida</taxon>
        <taxon>eudicotyledons</taxon>
        <taxon>Gunneridae</taxon>
        <taxon>Pentapetalae</taxon>
        <taxon>rosids</taxon>
        <taxon>malvids</taxon>
        <taxon>Malvales</taxon>
        <taxon>Malvaceae</taxon>
        <taxon>Malvoideae</taxon>
        <taxon>Gossypium</taxon>
    </lineage>
</organism>
<dbReference type="Gene3D" id="2.170.150.80">
    <property type="entry name" value="NAC domain"/>
    <property type="match status" value="1"/>
</dbReference>
<gene>
    <name evidence="7" type="ORF">ES332_D08G137500v1</name>
</gene>
<proteinExistence type="predicted"/>
<keyword evidence="3" id="KW-0238">DNA-binding</keyword>
<dbReference type="PANTHER" id="PTHR31744">
    <property type="entry name" value="PROTEIN CUP-SHAPED COTYLEDON 2-RELATED"/>
    <property type="match status" value="1"/>
</dbReference>
<evidence type="ECO:0000256" key="2">
    <source>
        <dbReference type="ARBA" id="ARBA00023015"/>
    </source>
</evidence>
<evidence type="ECO:0000313" key="7">
    <source>
        <dbReference type="EMBL" id="TYH58212.1"/>
    </source>
</evidence>
<dbReference type="EMBL" id="CM017630">
    <property type="protein sequence ID" value="TYH58212.1"/>
    <property type="molecule type" value="Genomic_DNA"/>
</dbReference>